<dbReference type="Proteomes" id="UP000256970">
    <property type="component" value="Unassembled WGS sequence"/>
</dbReference>
<keyword evidence="2" id="KW-1185">Reference proteome</keyword>
<sequence>MFNRNAARLGAGIFSESPSVNVVVGSGSSFVSNVAETGGGFAYGGKLSKLVVSGSNISIVSNTAIQGGGVFLTESARLTLDAGSSLSYNNATRGGACYAQDGAIVAVGNGSRIEGNGAVYGGGLFVQDSVKVSIAGLLANNSADMDGGGACIYGGAQLSLQPGGRVVSNAAGASGGGLILESSRFDPAAVMAAAVGNSATFNPDVAVECTNFSAVGDTTVRGFVSGPGVNQGVHHAVLNITGHYGVPCDGALVQAVLANAAHNPAVNTAGAGSEVFLGSNRSDSSGTVHLRFKFRQPPGSYRIKYSLVAAGDASIPPVLTTLEVRRCMPGEVAPSPDACVACAAGSYSLHPANSSCDACPPGAACPGGSAISPLPGHWHSAATLSQVHR</sequence>
<organism evidence="1 2">
    <name type="scientific">Tetradesmus obliquus</name>
    <name type="common">Green alga</name>
    <name type="synonym">Acutodesmus obliquus</name>
    <dbReference type="NCBI Taxonomy" id="3088"/>
    <lineage>
        <taxon>Eukaryota</taxon>
        <taxon>Viridiplantae</taxon>
        <taxon>Chlorophyta</taxon>
        <taxon>core chlorophytes</taxon>
        <taxon>Chlorophyceae</taxon>
        <taxon>CS clade</taxon>
        <taxon>Sphaeropleales</taxon>
        <taxon>Scenedesmaceae</taxon>
        <taxon>Tetradesmus</taxon>
    </lineage>
</organism>
<evidence type="ECO:0000313" key="2">
    <source>
        <dbReference type="Proteomes" id="UP000256970"/>
    </source>
</evidence>
<dbReference type="PANTHER" id="PTHR11319:SF35">
    <property type="entry name" value="OUTER MEMBRANE PROTEIN PMPC-RELATED"/>
    <property type="match status" value="1"/>
</dbReference>
<dbReference type="EMBL" id="FNXT01001281">
    <property type="protein sequence ID" value="SZX77298.1"/>
    <property type="molecule type" value="Genomic_DNA"/>
</dbReference>
<evidence type="ECO:0000313" key="1">
    <source>
        <dbReference type="EMBL" id="SZX77298.1"/>
    </source>
</evidence>
<proteinExistence type="predicted"/>
<protein>
    <submittedName>
        <fullName evidence="1">Uncharacterized protein</fullName>
    </submittedName>
</protein>
<dbReference type="PANTHER" id="PTHR11319">
    <property type="entry name" value="G PROTEIN-COUPLED RECEPTOR-RELATED"/>
    <property type="match status" value="1"/>
</dbReference>
<gene>
    <name evidence="1" type="ORF">BQ4739_LOCUS17656</name>
</gene>
<accession>A0A383WIL1</accession>
<name>A0A383WIL1_TETOB</name>
<dbReference type="AlphaFoldDB" id="A0A383WIL1"/>
<dbReference type="Gene3D" id="2.10.50.10">
    <property type="entry name" value="Tumor Necrosis Factor Receptor, subunit A, domain 2"/>
    <property type="match status" value="1"/>
</dbReference>
<reference evidence="1 2" key="1">
    <citation type="submission" date="2016-10" db="EMBL/GenBank/DDBJ databases">
        <authorList>
            <person name="Cai Z."/>
        </authorList>
    </citation>
    <scope>NUCLEOTIDE SEQUENCE [LARGE SCALE GENOMIC DNA]</scope>
</reference>